<dbReference type="Pfam" id="PF15979">
    <property type="entry name" value="Glyco_hydro_115"/>
    <property type="match status" value="1"/>
</dbReference>
<dbReference type="GO" id="GO:0016787">
    <property type="term" value="F:hydrolase activity"/>
    <property type="evidence" value="ECO:0007669"/>
    <property type="project" value="UniProtKB-KW"/>
</dbReference>
<dbReference type="GO" id="GO:0005975">
    <property type="term" value="P:carbohydrate metabolic process"/>
    <property type="evidence" value="ECO:0007669"/>
    <property type="project" value="UniProtKB-ARBA"/>
</dbReference>
<feature type="signal peptide" evidence="2">
    <location>
        <begin position="1"/>
        <end position="22"/>
    </location>
</feature>
<feature type="chain" id="PRO_5020729408" evidence="2">
    <location>
        <begin position="23"/>
        <end position="953"/>
    </location>
</feature>
<dbReference type="Pfam" id="PF17829">
    <property type="entry name" value="GH115_C"/>
    <property type="match status" value="1"/>
</dbReference>
<dbReference type="KEGG" id="plue:EWM63_05935"/>
<dbReference type="PANTHER" id="PTHR37842:SF2">
    <property type="entry name" value="GYLCOSYL HYDROLASE 115 C-TERMINAL DOMAIN-CONTAINING PROTEIN"/>
    <property type="match status" value="1"/>
</dbReference>
<dbReference type="InterPro" id="IPR042301">
    <property type="entry name" value="GH115_sf"/>
</dbReference>
<dbReference type="InterPro" id="IPR029018">
    <property type="entry name" value="Hex-like_dom2"/>
</dbReference>
<dbReference type="RefSeq" id="WP_130185704.1">
    <property type="nucleotide sequence ID" value="NZ_CP035913.1"/>
</dbReference>
<dbReference type="Gene3D" id="3.30.379.10">
    <property type="entry name" value="Chitobiase/beta-hexosaminidase domain 2-like"/>
    <property type="match status" value="1"/>
</dbReference>
<proteinExistence type="predicted"/>
<sequence length="953" mass="105573">MMNAFRLILLAVLLQLAGAAHALGQKPFIAFERDSLNAVELLARGRAAPIFIDAGDHAGVLRAAGDLQADIARVGGVKPALRTVSRPDAALGIDIVIVGTLGKSALIDGLANSGMLDVAPIRGKWEGYLVRTVRNPMPGVQRALVIAGSDKRGTIYGIYEVSEQIGVSPWYWWADVPPVKRKALYAQAGTALHDAPVVQYRGIFLNDEAPALTGWAKERYGGYNSKFYKGVFELILRLRGNYLWPAMWDAAFFDDDPENGRLADEYGIVMGTSHHEPMMRAHKEWSRYGKGPWDYSRNEAVLKAFWRDGLKKTRDYEKVITLGMRGDGDEPMSRDANVALLERIVGDQRKTIAGELDADVTKVPQAWALYKEVQDYYEQGMRVPDDVLLLWCDDNWGNIRRLPTREERQRAGGAGVYYHFDYVGGPRNYKWLNVTPLPKVWEQMHLAWKHEATRMWIVNVGDLKPMEVPMEFFLAYAWNPAAWPADHLQEYQRLWATREFGALHAADIADIVAKYAQYNGRRRPEMLEPDTYSFVNYGESARIVAEYRELEARAEKIFASLPKERRDAFYQLVLHPVKAGAVVNELYATAGLNRLYAKQGRAAANDMAGRARALFADDAALTRRYHAINGGKWNHMMAQTHLGYTYWQQPPRNVMPAVSEVQVSKAGELGIAIEGSEGAWPDAQGLKLPALDAFERKPRTVELFNRGGTPFRYAVRASAPWIVLDKPSGTVDKVQRIAVDARWDQVPAGVTAATLFVTGPNGEARIEVLVHKPTGEQPARGFVEAHGVVSIEAEHYARAVAAPGREWLNVPGHGRTLSGMTTLPVDAPALAPGDGMRLEYDMHLFSSGNVKVHVTVAPTLKFQPGQGLHFAVAFDGEPPQVVNLHADASEKHWEKIVGDGAAVFTTRHAVGKPGAHVLKIWALDPAVVLQKVVVDTGGMKASYLGPPESPRVK</sequence>
<evidence type="ECO:0000256" key="2">
    <source>
        <dbReference type="SAM" id="SignalP"/>
    </source>
</evidence>
<keyword evidence="2" id="KW-0732">Signal</keyword>
<dbReference type="AlphaFoldDB" id="A0A4P6KU00"/>
<gene>
    <name evidence="4" type="ORF">EWM63_05935</name>
</gene>
<protein>
    <submittedName>
        <fullName evidence="4">Glycosyl hydrolase</fullName>
    </submittedName>
</protein>
<dbReference type="PANTHER" id="PTHR37842">
    <property type="match status" value="1"/>
</dbReference>
<dbReference type="OrthoDB" id="8727830at2"/>
<keyword evidence="1 4" id="KW-0378">Hydrolase</keyword>
<evidence type="ECO:0000256" key="1">
    <source>
        <dbReference type="ARBA" id="ARBA00022801"/>
    </source>
</evidence>
<evidence type="ECO:0000313" key="5">
    <source>
        <dbReference type="Proteomes" id="UP000290637"/>
    </source>
</evidence>
<evidence type="ECO:0000313" key="4">
    <source>
        <dbReference type="EMBL" id="QBE62569.1"/>
    </source>
</evidence>
<evidence type="ECO:0000259" key="3">
    <source>
        <dbReference type="Pfam" id="PF17829"/>
    </source>
</evidence>
<name>A0A4P6KU00_9BURK</name>
<dbReference type="InterPro" id="IPR031924">
    <property type="entry name" value="GH115"/>
</dbReference>
<accession>A0A4P6KU00</accession>
<dbReference type="Proteomes" id="UP000290637">
    <property type="component" value="Chromosome"/>
</dbReference>
<dbReference type="Gene3D" id="1.20.58.2150">
    <property type="match status" value="1"/>
</dbReference>
<organism evidence="4 5">
    <name type="scientific">Pseudoduganella lutea</name>
    <dbReference type="NCBI Taxonomy" id="321985"/>
    <lineage>
        <taxon>Bacteria</taxon>
        <taxon>Pseudomonadati</taxon>
        <taxon>Pseudomonadota</taxon>
        <taxon>Betaproteobacteria</taxon>
        <taxon>Burkholderiales</taxon>
        <taxon>Oxalobacteraceae</taxon>
        <taxon>Telluria group</taxon>
        <taxon>Pseudoduganella</taxon>
    </lineage>
</organism>
<keyword evidence="5" id="KW-1185">Reference proteome</keyword>
<dbReference type="SUPFAM" id="SSF55545">
    <property type="entry name" value="beta-N-acetylhexosaminidase-like domain"/>
    <property type="match status" value="1"/>
</dbReference>
<dbReference type="InterPro" id="IPR041437">
    <property type="entry name" value="GH115_C"/>
</dbReference>
<dbReference type="Gene3D" id="3.20.20.520">
    <property type="entry name" value="Glycosyl hydrolase family 115"/>
    <property type="match status" value="1"/>
</dbReference>
<reference evidence="4 5" key="1">
    <citation type="submission" date="2019-02" db="EMBL/GenBank/DDBJ databases">
        <title>Draft Genome Sequences of Six Type Strains of the Genus Massilia.</title>
        <authorList>
            <person name="Miess H."/>
            <person name="Frediansyhah A."/>
            <person name="Gross H."/>
        </authorList>
    </citation>
    <scope>NUCLEOTIDE SEQUENCE [LARGE SCALE GENOMIC DNA]</scope>
    <source>
        <strain evidence="4 5">DSM 17473</strain>
    </source>
</reference>
<dbReference type="EMBL" id="CP035913">
    <property type="protein sequence ID" value="QBE62569.1"/>
    <property type="molecule type" value="Genomic_DNA"/>
</dbReference>
<dbReference type="Gene3D" id="2.60.120.1620">
    <property type="match status" value="1"/>
</dbReference>
<feature type="domain" description="Gylcosyl hydrolase 115 C-terminal" evidence="3">
    <location>
        <begin position="781"/>
        <end position="948"/>
    </location>
</feature>